<dbReference type="Proteomes" id="UP000594638">
    <property type="component" value="Unassembled WGS sequence"/>
</dbReference>
<protein>
    <recommendedName>
        <fullName evidence="2">Transposase MuDR plant domain-containing protein</fullName>
    </recommendedName>
</protein>
<dbReference type="Gramene" id="OE9A014288T1">
    <property type="protein sequence ID" value="OE9A014288C1"/>
    <property type="gene ID" value="OE9A014288"/>
</dbReference>
<dbReference type="AlphaFoldDB" id="A0A8S0RZ12"/>
<accession>A0A8S0RZ12</accession>
<keyword evidence="4" id="KW-1185">Reference proteome</keyword>
<dbReference type="Pfam" id="PF03108">
    <property type="entry name" value="DBD_Tnp_Mut"/>
    <property type="match status" value="1"/>
</dbReference>
<feature type="domain" description="Transposase MuDR plant" evidence="2">
    <location>
        <begin position="197"/>
        <end position="254"/>
    </location>
</feature>
<comment type="caution">
    <text evidence="3">The sequence shown here is derived from an EMBL/GenBank/DDBJ whole genome shotgun (WGS) entry which is preliminary data.</text>
</comment>
<proteinExistence type="predicted"/>
<dbReference type="EMBL" id="CACTIH010003771">
    <property type="protein sequence ID" value="CAA2984567.1"/>
    <property type="molecule type" value="Genomic_DNA"/>
</dbReference>
<evidence type="ECO:0000313" key="4">
    <source>
        <dbReference type="Proteomes" id="UP000594638"/>
    </source>
</evidence>
<feature type="non-terminal residue" evidence="3">
    <location>
        <position position="1"/>
    </location>
</feature>
<evidence type="ECO:0000256" key="1">
    <source>
        <dbReference type="SAM" id="MobiDB-lite"/>
    </source>
</evidence>
<name>A0A8S0RZ12_OLEEU</name>
<organism evidence="3 4">
    <name type="scientific">Olea europaea subsp. europaea</name>
    <dbReference type="NCBI Taxonomy" id="158383"/>
    <lineage>
        <taxon>Eukaryota</taxon>
        <taxon>Viridiplantae</taxon>
        <taxon>Streptophyta</taxon>
        <taxon>Embryophyta</taxon>
        <taxon>Tracheophyta</taxon>
        <taxon>Spermatophyta</taxon>
        <taxon>Magnoliopsida</taxon>
        <taxon>eudicotyledons</taxon>
        <taxon>Gunneridae</taxon>
        <taxon>Pentapetalae</taxon>
        <taxon>asterids</taxon>
        <taxon>lamiids</taxon>
        <taxon>Lamiales</taxon>
        <taxon>Oleaceae</taxon>
        <taxon>Oleeae</taxon>
        <taxon>Olea</taxon>
    </lineage>
</organism>
<evidence type="ECO:0000313" key="3">
    <source>
        <dbReference type="EMBL" id="CAA2984567.1"/>
    </source>
</evidence>
<evidence type="ECO:0000259" key="2">
    <source>
        <dbReference type="Pfam" id="PF03108"/>
    </source>
</evidence>
<dbReference type="InterPro" id="IPR004332">
    <property type="entry name" value="Transposase_MuDR"/>
</dbReference>
<reference evidence="3 4" key="1">
    <citation type="submission" date="2019-12" db="EMBL/GenBank/DDBJ databases">
        <authorList>
            <person name="Alioto T."/>
            <person name="Alioto T."/>
            <person name="Gomez Garrido J."/>
        </authorList>
    </citation>
    <scope>NUCLEOTIDE SEQUENCE [LARGE SCALE GENOMIC DNA]</scope>
</reference>
<dbReference type="OrthoDB" id="1732944at2759"/>
<sequence length="281" mass="31773">MAITRTSTCVNLRTFRQGEGLHFRSVPNEPLDEANGTSGSGDEDIVYEASKVEIGNKFNIPEGIDLERKTHDKGVLKQSRLTATNNRQKYFRYLSLFTHLVALTFPINEVDNDSNFNDSDHDMYEDNDMLFERNVTEGIELGIHNTLHNDAAPEYDSSSNAYSKELKIGSSSDGEENISKLSFPEFSPATGMQNPELEIGLLFGSFEESKSAIRDHAVFNRVEPIFKRNDKDRFYCVCKEGCLWKLWASKLQGQDLEKDHNKCYRNVKTFTGNEASGGDVE</sequence>
<gene>
    <name evidence="3" type="ORF">OLEA9_A014288</name>
</gene>
<feature type="region of interest" description="Disordered" evidence="1">
    <location>
        <begin position="23"/>
        <end position="43"/>
    </location>
</feature>